<evidence type="ECO:0000259" key="7">
    <source>
        <dbReference type="PROSITE" id="PS50011"/>
    </source>
</evidence>
<dbReference type="InterPro" id="IPR008271">
    <property type="entry name" value="Ser/Thr_kinase_AS"/>
</dbReference>
<feature type="domain" description="Protein kinase" evidence="7">
    <location>
        <begin position="199"/>
        <end position="467"/>
    </location>
</feature>
<keyword evidence="4" id="KW-0418">Kinase</keyword>
<dbReference type="SUPFAM" id="SSF48452">
    <property type="entry name" value="TPR-like"/>
    <property type="match status" value="1"/>
</dbReference>
<dbReference type="SMART" id="SM00220">
    <property type="entry name" value="S_TKc"/>
    <property type="match status" value="1"/>
</dbReference>
<protein>
    <recommendedName>
        <fullName evidence="7">Protein kinase domain-containing protein</fullName>
    </recommendedName>
</protein>
<keyword evidence="1" id="KW-0723">Serine/threonine-protein kinase</keyword>
<organism evidence="8 9">
    <name type="scientific">Ceratodon purpureus</name>
    <name type="common">Fire moss</name>
    <name type="synonym">Dicranum purpureum</name>
    <dbReference type="NCBI Taxonomy" id="3225"/>
    <lineage>
        <taxon>Eukaryota</taxon>
        <taxon>Viridiplantae</taxon>
        <taxon>Streptophyta</taxon>
        <taxon>Embryophyta</taxon>
        <taxon>Bryophyta</taxon>
        <taxon>Bryophytina</taxon>
        <taxon>Bryopsida</taxon>
        <taxon>Dicranidae</taxon>
        <taxon>Pseudoditrichales</taxon>
        <taxon>Ditrichaceae</taxon>
        <taxon>Ceratodon</taxon>
    </lineage>
</organism>
<dbReference type="InterPro" id="IPR000719">
    <property type="entry name" value="Prot_kinase_dom"/>
</dbReference>
<dbReference type="InterPro" id="IPR011990">
    <property type="entry name" value="TPR-like_helical_dom_sf"/>
</dbReference>
<dbReference type="PANTHER" id="PTHR44329">
    <property type="entry name" value="SERINE/THREONINE-PROTEIN KINASE TNNI3K-RELATED"/>
    <property type="match status" value="1"/>
</dbReference>
<sequence length="795" mass="89804">MADISRLVLKSIHNVIVLVENDEMPLNQNQCRHLAVCLKQVKDSLFSKPVRIYRQLLERVRRTVKKVESFVVKCNNKDWLVTALSIGVSEEETKDLVLELRWCLETQFNHSQGPLATLSGQVQIWVPPHMMLPSEEDICKDKKCLIDKLQVFLSRTSEENEKRDLAMYLQGRLKILEEASRSMKPSLEHILWRKKLPELSKHEHLGKGSFALVFKASWLGVPCAKKCLTRVGGNFGREAGTLAMLNHPNIVRLYCCHEDKKSQSLVMELMDGSLYDLLDESRSRSPFDLETAVEILLQIVKGVLYLHENGFAHRDLKSHNILLTKSKEPQTRTSAGDFVVKVADFGLVKLFDPTDSNLMTLTTTKVGSGAWRAPEVLLNNNTKISPRRSDIYSFAMVCYEILSGEIPFKRFGLSNEELFNKIVHSGLRPLLPKDCPEELRTLIENCWDANCARRPGFDQIYDRLLRLRSSLMLGTSVIETQSVQEAEQCATMRGPTAFLTNMWRKVFSFSRTVKKLDVNSAEQKAMKNHGIPFDSVKRAIPEDTEGIVKTSKRQRRSSHQLSTKLSFPALLSLTPELDNISTENHAELLNNLGKKIDLAPTDLNALRLRSEIKAKLQDFQGSLADLNKLNAIQPNDALTLKRRGQIKHFLQDNEGALQDLDSAVKLTKSSDGYLLNLRAQVKKMLGDYDGALEDLNAADAVVPHDALILGLRGEMKKNLKDFRGAMQDLNEAHELAPNEVYILNERVQVKSMNVDFEGAKEDLAKVSRLVQARGPSPHVCCSFPCPFCNGPRDRD</sequence>
<dbReference type="SUPFAM" id="SSF56112">
    <property type="entry name" value="Protein kinase-like (PK-like)"/>
    <property type="match status" value="1"/>
</dbReference>
<dbReference type="GO" id="GO:0004674">
    <property type="term" value="F:protein serine/threonine kinase activity"/>
    <property type="evidence" value="ECO:0007669"/>
    <property type="project" value="UniProtKB-KW"/>
</dbReference>
<keyword evidence="5 6" id="KW-0067">ATP-binding</keyword>
<dbReference type="SMART" id="SM00028">
    <property type="entry name" value="TPR"/>
    <property type="match status" value="4"/>
</dbReference>
<dbReference type="Proteomes" id="UP000822688">
    <property type="component" value="Chromosome 4"/>
</dbReference>
<evidence type="ECO:0000256" key="3">
    <source>
        <dbReference type="ARBA" id="ARBA00022741"/>
    </source>
</evidence>
<evidence type="ECO:0000256" key="6">
    <source>
        <dbReference type="PROSITE-ProRule" id="PRU10141"/>
    </source>
</evidence>
<keyword evidence="3 6" id="KW-0547">Nucleotide-binding</keyword>
<dbReference type="InterPro" id="IPR017441">
    <property type="entry name" value="Protein_kinase_ATP_BS"/>
</dbReference>
<evidence type="ECO:0000256" key="1">
    <source>
        <dbReference type="ARBA" id="ARBA00022527"/>
    </source>
</evidence>
<dbReference type="Pfam" id="PF07714">
    <property type="entry name" value="PK_Tyr_Ser-Thr"/>
    <property type="match status" value="1"/>
</dbReference>
<dbReference type="InterPro" id="IPR001245">
    <property type="entry name" value="Ser-Thr/Tyr_kinase_cat_dom"/>
</dbReference>
<dbReference type="GO" id="GO:0005524">
    <property type="term" value="F:ATP binding"/>
    <property type="evidence" value="ECO:0007669"/>
    <property type="project" value="UniProtKB-UniRule"/>
</dbReference>
<evidence type="ECO:0000256" key="4">
    <source>
        <dbReference type="ARBA" id="ARBA00022777"/>
    </source>
</evidence>
<evidence type="ECO:0000256" key="2">
    <source>
        <dbReference type="ARBA" id="ARBA00022679"/>
    </source>
</evidence>
<dbReference type="PROSITE" id="PS00108">
    <property type="entry name" value="PROTEIN_KINASE_ST"/>
    <property type="match status" value="1"/>
</dbReference>
<dbReference type="PANTHER" id="PTHR44329:SF260">
    <property type="entry name" value="PROTEIN KINASE DOMAIN-CONTAINING PROTEIN"/>
    <property type="match status" value="1"/>
</dbReference>
<dbReference type="CDD" id="cd13999">
    <property type="entry name" value="STKc_MAP3K-like"/>
    <property type="match status" value="1"/>
</dbReference>
<accession>A0A8T0I732</accession>
<dbReference type="PROSITE" id="PS50011">
    <property type="entry name" value="PROTEIN_KINASE_DOM"/>
    <property type="match status" value="1"/>
</dbReference>
<dbReference type="Gene3D" id="1.10.510.10">
    <property type="entry name" value="Transferase(Phosphotransferase) domain 1"/>
    <property type="match status" value="1"/>
</dbReference>
<evidence type="ECO:0000256" key="5">
    <source>
        <dbReference type="ARBA" id="ARBA00022840"/>
    </source>
</evidence>
<proteinExistence type="predicted"/>
<reference evidence="8" key="1">
    <citation type="submission" date="2020-06" db="EMBL/GenBank/DDBJ databases">
        <title>WGS assembly of Ceratodon purpureus strain R40.</title>
        <authorList>
            <person name="Carey S.B."/>
            <person name="Jenkins J."/>
            <person name="Shu S."/>
            <person name="Lovell J.T."/>
            <person name="Sreedasyam A."/>
            <person name="Maumus F."/>
            <person name="Tiley G.P."/>
            <person name="Fernandez-Pozo N."/>
            <person name="Barry K."/>
            <person name="Chen C."/>
            <person name="Wang M."/>
            <person name="Lipzen A."/>
            <person name="Daum C."/>
            <person name="Saski C.A."/>
            <person name="Payton A.C."/>
            <person name="Mcbreen J.C."/>
            <person name="Conrad R.E."/>
            <person name="Kollar L.M."/>
            <person name="Olsson S."/>
            <person name="Huttunen S."/>
            <person name="Landis J.B."/>
            <person name="Wickett N.J."/>
            <person name="Johnson M.G."/>
            <person name="Rensing S.A."/>
            <person name="Grimwood J."/>
            <person name="Schmutz J."/>
            <person name="Mcdaniel S.F."/>
        </authorList>
    </citation>
    <scope>NUCLEOTIDE SEQUENCE</scope>
    <source>
        <strain evidence="8">R40</strain>
    </source>
</reference>
<dbReference type="EMBL" id="CM026424">
    <property type="protein sequence ID" value="KAG0579490.1"/>
    <property type="molecule type" value="Genomic_DNA"/>
</dbReference>
<evidence type="ECO:0000313" key="9">
    <source>
        <dbReference type="Proteomes" id="UP000822688"/>
    </source>
</evidence>
<dbReference type="Gene3D" id="3.30.200.20">
    <property type="entry name" value="Phosphorylase Kinase, domain 1"/>
    <property type="match status" value="1"/>
</dbReference>
<dbReference type="PROSITE" id="PS00107">
    <property type="entry name" value="PROTEIN_KINASE_ATP"/>
    <property type="match status" value="1"/>
</dbReference>
<dbReference type="InterPro" id="IPR051681">
    <property type="entry name" value="Ser/Thr_Kinases-Pseudokinases"/>
</dbReference>
<keyword evidence="9" id="KW-1185">Reference proteome</keyword>
<name>A0A8T0I732_CERPU</name>
<dbReference type="InterPro" id="IPR019734">
    <property type="entry name" value="TPR_rpt"/>
</dbReference>
<dbReference type="AlphaFoldDB" id="A0A8T0I732"/>
<dbReference type="Gene3D" id="1.25.40.10">
    <property type="entry name" value="Tetratricopeptide repeat domain"/>
    <property type="match status" value="2"/>
</dbReference>
<keyword evidence="2" id="KW-0808">Transferase</keyword>
<feature type="binding site" evidence="6">
    <location>
        <position position="226"/>
    </location>
    <ligand>
        <name>ATP</name>
        <dbReference type="ChEBI" id="CHEBI:30616"/>
    </ligand>
</feature>
<comment type="caution">
    <text evidence="8">The sequence shown here is derived from an EMBL/GenBank/DDBJ whole genome shotgun (WGS) entry which is preliminary data.</text>
</comment>
<gene>
    <name evidence="8" type="ORF">KC19_4G102700</name>
</gene>
<dbReference type="InterPro" id="IPR011009">
    <property type="entry name" value="Kinase-like_dom_sf"/>
</dbReference>
<evidence type="ECO:0000313" key="8">
    <source>
        <dbReference type="EMBL" id="KAG0579490.1"/>
    </source>
</evidence>